<accession>A0A291N6X8</accession>
<dbReference type="GO" id="GO:0009097">
    <property type="term" value="P:isoleucine biosynthetic process"/>
    <property type="evidence" value="ECO:0007669"/>
    <property type="project" value="TreeGrafter"/>
</dbReference>
<keyword evidence="7" id="KW-0791">Threonine biosynthesis</keyword>
<evidence type="ECO:0000256" key="4">
    <source>
        <dbReference type="ARBA" id="ARBA00013028"/>
    </source>
</evidence>
<dbReference type="GO" id="GO:0004794">
    <property type="term" value="F:threonine deaminase activity"/>
    <property type="evidence" value="ECO:0007669"/>
    <property type="project" value="TreeGrafter"/>
</dbReference>
<dbReference type="PANTHER" id="PTHR48078:SF6">
    <property type="entry name" value="L-THREONINE DEHYDRATASE CATABOLIC TDCB"/>
    <property type="match status" value="1"/>
</dbReference>
<dbReference type="CDD" id="cd01563">
    <property type="entry name" value="Thr-synth_1"/>
    <property type="match status" value="1"/>
</dbReference>
<sequence length="413" mass="44491">MIHDLNLTTDRPTFVTHLECSLTGEHYEADRLHGLSAAGKPLLVRYDLDGVRATLTKEALAARPMDLWRWRELLPVRQTSNIVSLGENATPLIPLPRTAKRLGGAQLLAKDEGRLPTASFKARGLVMAVSMAKELGVTQVAMPTNGNAGAALAAYAAVAGMESVIFCPADTPEVNVREIAAQGARVYRVNGYIDDCGAIVGQGVMERGWFDFSTLKEPYRIEGKKTMGLELAEQLGWELPDAIFYPTGGGTGLIGMWKAFDELEKIGFIGSKRPKMFAVQAEGCAPMVRAFEQGVEFAERWEDAQTIAMGIRVPKAVGDFLILRAVRESGGAALAVSDAAIAAAVRDVARDDGLLLCPEGGATLAAYSRALDEGLIGRDERAVLFNCASGLKYPLEDQSRTLDRHAPIDFASL</sequence>
<dbReference type="Pfam" id="PF00291">
    <property type="entry name" value="PALP"/>
    <property type="match status" value="1"/>
</dbReference>
<feature type="domain" description="Tryptophan synthase beta chain-like PALP" evidence="13">
    <location>
        <begin position="83"/>
        <end position="387"/>
    </location>
</feature>
<dbReference type="GO" id="GO:0006565">
    <property type="term" value="P:L-serine catabolic process"/>
    <property type="evidence" value="ECO:0007669"/>
    <property type="project" value="TreeGrafter"/>
</dbReference>
<comment type="cofactor">
    <cofactor evidence="1 12">
        <name>pyridoxal 5'-phosphate</name>
        <dbReference type="ChEBI" id="CHEBI:597326"/>
    </cofactor>
</comment>
<evidence type="ECO:0000256" key="11">
    <source>
        <dbReference type="NCBIfam" id="TIGR00260"/>
    </source>
</evidence>
<evidence type="ECO:0000256" key="9">
    <source>
        <dbReference type="ARBA" id="ARBA00023239"/>
    </source>
</evidence>
<evidence type="ECO:0000256" key="2">
    <source>
        <dbReference type="ARBA" id="ARBA00004979"/>
    </source>
</evidence>
<evidence type="ECO:0000256" key="7">
    <source>
        <dbReference type="ARBA" id="ARBA00022697"/>
    </source>
</evidence>
<reference evidence="14 15" key="1">
    <citation type="submission" date="2017-10" db="EMBL/GenBank/DDBJ databases">
        <title>Sphingobium yanoikuyae S72.</title>
        <authorList>
            <person name="Sanchez E."/>
            <person name="Bustos P."/>
            <person name="Mendoza P."/>
            <person name="Guo X."/>
            <person name="Mendoza A."/>
        </authorList>
    </citation>
    <scope>NUCLEOTIDE SEQUENCE [LARGE SCALE GENOMIC DNA]</scope>
    <source>
        <strain evidence="14 15">S72</strain>
    </source>
</reference>
<dbReference type="GO" id="GO:0006567">
    <property type="term" value="P:L-threonine catabolic process"/>
    <property type="evidence" value="ECO:0007669"/>
    <property type="project" value="TreeGrafter"/>
</dbReference>
<dbReference type="UniPathway" id="UPA00050">
    <property type="reaction ID" value="UER00065"/>
</dbReference>
<evidence type="ECO:0000313" key="15">
    <source>
        <dbReference type="Proteomes" id="UP000219422"/>
    </source>
</evidence>
<keyword evidence="9" id="KW-0456">Lyase</keyword>
<keyword evidence="8 12" id="KW-0663">Pyridoxal phosphate</keyword>
<dbReference type="GO" id="GO:0003941">
    <property type="term" value="F:L-serine ammonia-lyase activity"/>
    <property type="evidence" value="ECO:0007669"/>
    <property type="project" value="TreeGrafter"/>
</dbReference>
<evidence type="ECO:0000256" key="1">
    <source>
        <dbReference type="ARBA" id="ARBA00001933"/>
    </source>
</evidence>
<evidence type="ECO:0000256" key="3">
    <source>
        <dbReference type="ARBA" id="ARBA00005517"/>
    </source>
</evidence>
<name>A0A291N6X8_SPHYA</name>
<dbReference type="GO" id="GO:0030170">
    <property type="term" value="F:pyridoxal phosphate binding"/>
    <property type="evidence" value="ECO:0007669"/>
    <property type="project" value="InterPro"/>
</dbReference>
<comment type="pathway">
    <text evidence="2">Amino-acid biosynthesis; L-threonine biosynthesis; L-threonine from L-aspartate: step 5/5.</text>
</comment>
<dbReference type="FunFam" id="3.40.50.1100:FF:000055">
    <property type="entry name" value="Threonine synthase"/>
    <property type="match status" value="1"/>
</dbReference>
<dbReference type="EC" id="4.2.3.1" evidence="4 11"/>
<dbReference type="InterPro" id="IPR036052">
    <property type="entry name" value="TrpB-like_PALP_sf"/>
</dbReference>
<dbReference type="EMBL" id="CP023741">
    <property type="protein sequence ID" value="ATI83103.1"/>
    <property type="molecule type" value="Genomic_DNA"/>
</dbReference>
<dbReference type="KEGG" id="sya:A6768_01665"/>
<dbReference type="NCBIfam" id="TIGR00260">
    <property type="entry name" value="thrC"/>
    <property type="match status" value="1"/>
</dbReference>
<evidence type="ECO:0000256" key="6">
    <source>
        <dbReference type="ARBA" id="ARBA00022605"/>
    </source>
</evidence>
<dbReference type="InterPro" id="IPR000634">
    <property type="entry name" value="Ser/Thr_deHydtase_PyrdxlP-BS"/>
</dbReference>
<evidence type="ECO:0000256" key="8">
    <source>
        <dbReference type="ARBA" id="ARBA00022898"/>
    </source>
</evidence>
<dbReference type="GO" id="GO:0009088">
    <property type="term" value="P:threonine biosynthetic process"/>
    <property type="evidence" value="ECO:0007669"/>
    <property type="project" value="UniProtKB-UniRule"/>
</dbReference>
<evidence type="ECO:0000256" key="12">
    <source>
        <dbReference type="PIRSR" id="PIRSR604450-51"/>
    </source>
</evidence>
<dbReference type="Gene3D" id="3.40.50.1100">
    <property type="match status" value="2"/>
</dbReference>
<proteinExistence type="inferred from homology"/>
<comment type="similarity">
    <text evidence="3">Belongs to the threonine synthase family.</text>
</comment>
<evidence type="ECO:0000259" key="13">
    <source>
        <dbReference type="Pfam" id="PF00291"/>
    </source>
</evidence>
<feature type="modified residue" description="N6-(pyridoxal phosphate)lysine" evidence="12">
    <location>
        <position position="121"/>
    </location>
</feature>
<dbReference type="InterPro" id="IPR050147">
    <property type="entry name" value="Ser/Thr_Dehydratase"/>
</dbReference>
<gene>
    <name evidence="14" type="primary">thrC</name>
    <name evidence="14" type="ORF">A6768_01665</name>
</gene>
<dbReference type="InterPro" id="IPR004450">
    <property type="entry name" value="Thr_synthase-like"/>
</dbReference>
<organism evidence="14 15">
    <name type="scientific">Sphingobium yanoikuyae</name>
    <name type="common">Sphingomonas yanoikuyae</name>
    <dbReference type="NCBI Taxonomy" id="13690"/>
    <lineage>
        <taxon>Bacteria</taxon>
        <taxon>Pseudomonadati</taxon>
        <taxon>Pseudomonadota</taxon>
        <taxon>Alphaproteobacteria</taxon>
        <taxon>Sphingomonadales</taxon>
        <taxon>Sphingomonadaceae</taxon>
        <taxon>Sphingobium</taxon>
    </lineage>
</organism>
<dbReference type="AlphaFoldDB" id="A0A291N6X8"/>
<dbReference type="NCBIfam" id="NF006050">
    <property type="entry name" value="PRK08197.1"/>
    <property type="match status" value="1"/>
</dbReference>
<dbReference type="InterPro" id="IPR001926">
    <property type="entry name" value="TrpB-like_PALP"/>
</dbReference>
<dbReference type="SUPFAM" id="SSF53686">
    <property type="entry name" value="Tryptophan synthase beta subunit-like PLP-dependent enzymes"/>
    <property type="match status" value="1"/>
</dbReference>
<comment type="catalytic activity">
    <reaction evidence="10">
        <text>O-phospho-L-homoserine + H2O = L-threonine + phosphate</text>
        <dbReference type="Rhea" id="RHEA:10840"/>
        <dbReference type="ChEBI" id="CHEBI:15377"/>
        <dbReference type="ChEBI" id="CHEBI:43474"/>
        <dbReference type="ChEBI" id="CHEBI:57590"/>
        <dbReference type="ChEBI" id="CHEBI:57926"/>
        <dbReference type="EC" id="4.2.3.1"/>
    </reaction>
</comment>
<protein>
    <recommendedName>
        <fullName evidence="5 11">Threonine synthase</fullName>
        <ecNumber evidence="4 11">4.2.3.1</ecNumber>
    </recommendedName>
</protein>
<evidence type="ECO:0000256" key="5">
    <source>
        <dbReference type="ARBA" id="ARBA00018679"/>
    </source>
</evidence>
<dbReference type="GO" id="GO:0004795">
    <property type="term" value="F:threonine synthase activity"/>
    <property type="evidence" value="ECO:0007669"/>
    <property type="project" value="UniProtKB-UniRule"/>
</dbReference>
<dbReference type="PANTHER" id="PTHR48078">
    <property type="entry name" value="THREONINE DEHYDRATASE, MITOCHONDRIAL-RELATED"/>
    <property type="match status" value="1"/>
</dbReference>
<evidence type="ECO:0000313" key="14">
    <source>
        <dbReference type="EMBL" id="ATI83103.1"/>
    </source>
</evidence>
<evidence type="ECO:0000256" key="10">
    <source>
        <dbReference type="ARBA" id="ARBA00049144"/>
    </source>
</evidence>
<keyword evidence="6" id="KW-0028">Amino-acid biosynthesis</keyword>
<dbReference type="Proteomes" id="UP000219422">
    <property type="component" value="Chromosome"/>
</dbReference>
<dbReference type="PROSITE" id="PS00165">
    <property type="entry name" value="DEHYDRATASE_SER_THR"/>
    <property type="match status" value="1"/>
</dbReference>